<dbReference type="Proteomes" id="UP000270094">
    <property type="component" value="Unassembled WGS sequence"/>
</dbReference>
<evidence type="ECO:0008006" key="8">
    <source>
        <dbReference type="Google" id="ProtNLM"/>
    </source>
</evidence>
<feature type="compositionally biased region" description="Acidic residues" evidence="3">
    <location>
        <begin position="481"/>
        <end position="505"/>
    </location>
</feature>
<dbReference type="Pfam" id="PF15613">
    <property type="entry name" value="WSD"/>
    <property type="match status" value="1"/>
</dbReference>
<feature type="region of interest" description="Disordered" evidence="3">
    <location>
        <begin position="149"/>
        <end position="195"/>
    </location>
</feature>
<sequence length="505" mass="57920">MRIDSSHLDPSIIPSLGVLCAGLVGDAKHLEEVVQLTLALFRLSLEYPGLPLGKRGRTRLGQTISEVGVNKENYSELMRLFLSTRDSQGQKFSDFLVERNFAELSGEEKASILAYLCNELLCCPNIVKEIDRNLEEARALRVVQRRKLKAERGVHNSESEGQPHDDRPPSRNSEASDTSRPTTPVPTARDRRLTPGLGQCEILTEEEEKMLPEQLEVLIDSLNTEAEHLKEKINELSTKVRSFPLGCDRYHRQYWQIPGAPSILVESIESSGPSNPACNTEETCTKDPPELKAHCFIHPDVMACVEDLVDDVVTGRSHTDRRKRKRFRRMDNPFKRGWWSVDTREALEAVRSSLHGRGIRERILHRLLCKSWFLKDLEKVGEEIDLQKFRDLSLSAVHRRLDELETRITKAKIAARMTANGHLRNEEKSIIELKQRILYCERRINRSYFRPSFCVGDKKYLAYTLKVENEPTRKDCHHPDEEDERSEADKDEEGVEDGEREDSDS</sequence>
<proteinExistence type="predicted"/>
<feature type="region of interest" description="Disordered" evidence="3">
    <location>
        <begin position="471"/>
        <end position="505"/>
    </location>
</feature>
<comment type="subcellular location">
    <subcellularLocation>
        <location evidence="1">Nucleus</location>
    </subcellularLocation>
</comment>
<dbReference type="EMBL" id="UYYB01004552">
    <property type="protein sequence ID" value="VDM67093.1"/>
    <property type="molecule type" value="Genomic_DNA"/>
</dbReference>
<feature type="domain" description="WHIM1" evidence="4">
    <location>
        <begin position="92"/>
        <end position="131"/>
    </location>
</feature>
<feature type="non-terminal residue" evidence="6">
    <location>
        <position position="505"/>
    </location>
</feature>
<accession>A0A3P7IGU2</accession>
<dbReference type="GO" id="GO:0000785">
    <property type="term" value="C:chromatin"/>
    <property type="evidence" value="ECO:0007669"/>
    <property type="project" value="TreeGrafter"/>
</dbReference>
<name>A0A3P7IGU2_STRVU</name>
<evidence type="ECO:0000259" key="5">
    <source>
        <dbReference type="Pfam" id="PF15613"/>
    </source>
</evidence>
<evidence type="ECO:0000259" key="4">
    <source>
        <dbReference type="Pfam" id="PF15612"/>
    </source>
</evidence>
<feature type="domain" description="WHIM2" evidence="5">
    <location>
        <begin position="240"/>
        <end position="371"/>
    </location>
</feature>
<dbReference type="InterPro" id="IPR028941">
    <property type="entry name" value="WHIM2_dom"/>
</dbReference>
<dbReference type="PANTHER" id="PTHR45915:SF2">
    <property type="entry name" value="TOUTATIS, ISOFORM E"/>
    <property type="match status" value="1"/>
</dbReference>
<evidence type="ECO:0000256" key="3">
    <source>
        <dbReference type="SAM" id="MobiDB-lite"/>
    </source>
</evidence>
<dbReference type="InterPro" id="IPR028942">
    <property type="entry name" value="WHIM1_dom"/>
</dbReference>
<dbReference type="Pfam" id="PF15612">
    <property type="entry name" value="WHIM1"/>
    <property type="match status" value="1"/>
</dbReference>
<protein>
    <recommendedName>
        <fullName evidence="8">WHIM2 domain-containing protein</fullName>
    </recommendedName>
</protein>
<feature type="compositionally biased region" description="Basic and acidic residues" evidence="3">
    <location>
        <begin position="471"/>
        <end position="480"/>
    </location>
</feature>
<feature type="compositionally biased region" description="Basic and acidic residues" evidence="3">
    <location>
        <begin position="150"/>
        <end position="169"/>
    </location>
</feature>
<feature type="compositionally biased region" description="Polar residues" evidence="3">
    <location>
        <begin position="170"/>
        <end position="182"/>
    </location>
</feature>
<dbReference type="PANTHER" id="PTHR45915">
    <property type="entry name" value="TRANSCRIPTION INTERMEDIARY FACTOR"/>
    <property type="match status" value="1"/>
</dbReference>
<dbReference type="GO" id="GO:0005634">
    <property type="term" value="C:nucleus"/>
    <property type="evidence" value="ECO:0007669"/>
    <property type="project" value="UniProtKB-SubCell"/>
</dbReference>
<keyword evidence="2" id="KW-0539">Nucleus</keyword>
<organism evidence="6 7">
    <name type="scientific">Strongylus vulgaris</name>
    <name type="common">Blood worm</name>
    <dbReference type="NCBI Taxonomy" id="40348"/>
    <lineage>
        <taxon>Eukaryota</taxon>
        <taxon>Metazoa</taxon>
        <taxon>Ecdysozoa</taxon>
        <taxon>Nematoda</taxon>
        <taxon>Chromadorea</taxon>
        <taxon>Rhabditida</taxon>
        <taxon>Rhabditina</taxon>
        <taxon>Rhabditomorpha</taxon>
        <taxon>Strongyloidea</taxon>
        <taxon>Strongylidae</taxon>
        <taxon>Strongylus</taxon>
    </lineage>
</organism>
<evidence type="ECO:0000313" key="7">
    <source>
        <dbReference type="Proteomes" id="UP000270094"/>
    </source>
</evidence>
<evidence type="ECO:0000256" key="2">
    <source>
        <dbReference type="ARBA" id="ARBA00023242"/>
    </source>
</evidence>
<gene>
    <name evidence="6" type="ORF">SVUK_LOCUS2091</name>
</gene>
<evidence type="ECO:0000313" key="6">
    <source>
        <dbReference type="EMBL" id="VDM67093.1"/>
    </source>
</evidence>
<evidence type="ECO:0000256" key="1">
    <source>
        <dbReference type="ARBA" id="ARBA00004123"/>
    </source>
</evidence>
<dbReference type="OrthoDB" id="784962at2759"/>
<dbReference type="AlphaFoldDB" id="A0A3P7IGU2"/>
<keyword evidence="7" id="KW-1185">Reference proteome</keyword>
<reference evidence="6 7" key="1">
    <citation type="submission" date="2018-11" db="EMBL/GenBank/DDBJ databases">
        <authorList>
            <consortium name="Pathogen Informatics"/>
        </authorList>
    </citation>
    <scope>NUCLEOTIDE SEQUENCE [LARGE SCALE GENOMIC DNA]</scope>
</reference>